<dbReference type="Gene3D" id="2.40.160.10">
    <property type="entry name" value="Porin"/>
    <property type="match status" value="1"/>
</dbReference>
<dbReference type="EMBL" id="AAOA02000002">
    <property type="protein sequence ID" value="EAQ98077.2"/>
    <property type="molecule type" value="Genomic_DNA"/>
</dbReference>
<keyword evidence="3" id="KW-1185">Reference proteome</keyword>
<feature type="domain" description="Alginate export" evidence="1">
    <location>
        <begin position="108"/>
        <end position="333"/>
    </location>
</feature>
<protein>
    <recommendedName>
        <fullName evidence="1">Alginate export domain-containing protein</fullName>
    </recommendedName>
</protein>
<comment type="caution">
    <text evidence="2">The sequence shown here is derived from an EMBL/GenBank/DDBJ whole genome shotgun (WGS) entry which is preliminary data.</text>
</comment>
<evidence type="ECO:0000259" key="1">
    <source>
        <dbReference type="Pfam" id="PF13372"/>
    </source>
</evidence>
<dbReference type="InterPro" id="IPR023614">
    <property type="entry name" value="Porin_dom_sf"/>
</dbReference>
<proteinExistence type="predicted"/>
<dbReference type="AlphaFoldDB" id="A4A708"/>
<reference evidence="2 3" key="1">
    <citation type="journal article" date="2007" name="Proc. Natl. Acad. Sci. U.S.A.">
        <title>Characterization of a marine gammaproteobacterium capable of aerobic anoxygenic photosynthesis.</title>
        <authorList>
            <person name="Fuchs B.M."/>
            <person name="Spring S."/>
            <person name="Teeling H."/>
            <person name="Quast C."/>
            <person name="Wulf J."/>
            <person name="Schattenhofer M."/>
            <person name="Yan S."/>
            <person name="Ferriera S."/>
            <person name="Johnson J."/>
            <person name="Glockner F.O."/>
            <person name="Amann R."/>
        </authorList>
    </citation>
    <scope>NUCLEOTIDE SEQUENCE [LARGE SCALE GENOMIC DNA]</scope>
    <source>
        <strain evidence="2">KT71</strain>
    </source>
</reference>
<evidence type="ECO:0000313" key="3">
    <source>
        <dbReference type="Proteomes" id="UP000019205"/>
    </source>
</evidence>
<gene>
    <name evidence="2" type="ORF">KT71_02482</name>
</gene>
<reference evidence="2 3" key="2">
    <citation type="journal article" date="2009" name="PLoS ONE">
        <title>The photosynthetic apparatus and its regulation in the aerobic gammaproteobacterium Congregibacter litoralis gen. nov., sp. nov.</title>
        <authorList>
            <person name="Spring S."/>
            <person name="Lunsdorf H."/>
            <person name="Fuchs B.M."/>
            <person name="Tindall B.J."/>
        </authorList>
    </citation>
    <scope>NUCLEOTIDE SEQUENCE [LARGE SCALE GENOMIC DNA]</scope>
    <source>
        <strain evidence="2">KT71</strain>
    </source>
</reference>
<evidence type="ECO:0000313" key="2">
    <source>
        <dbReference type="EMBL" id="EAQ98077.2"/>
    </source>
</evidence>
<sequence>MVTSARQYAERIVIARCEYIKSRRFLTISDNSFGWMSQGHVPYSGRLLVGAPYFLSMIPAREQQKAARALAVFAVLIANGPVAYGQEGDESREGDDNSPPQFFARGSLKLDLRYRYEYVDEEGFDASARASLLRSRLTAQSGPLGPLSGLLELDHVSTPGTDDYNSTENGQVQFPTIADPQGTEFNQAWLRYSSTDTDATVGRQRIVLDRGRFIGAKPWRQNEQTYDAVRVQWKAAPDFALDASYVNQVNRVFGPSDGANPADWYGDTALLRLNHDLAPGQVLTGFAYLVDVDEQRGFAPGKTINNSSDTLGIAYHGVFSGIDLRARLATQKSAGSSELEYRAAYYLVEAGAPLGKMRLRAAYEVLGADDGVGFGTPLANGHGHQGWADKFLSTPGDGIKDAWVSVNGKVGSVALTARYHDFSAESSSVNFGRELDLQLQWEINAWLTATAKAAVFDTEAPDRYPDTRKAWLMLQLRL</sequence>
<dbReference type="Pfam" id="PF13372">
    <property type="entry name" value="Alginate_exp"/>
    <property type="match status" value="1"/>
</dbReference>
<accession>A4A708</accession>
<dbReference type="eggNOG" id="ENOG502Z7YP">
    <property type="taxonomic scope" value="Bacteria"/>
</dbReference>
<dbReference type="InterPro" id="IPR025388">
    <property type="entry name" value="Alginate_export_dom"/>
</dbReference>
<name>A4A708_9GAMM</name>
<organism evidence="2 3">
    <name type="scientific">Congregibacter litoralis KT71</name>
    <dbReference type="NCBI Taxonomy" id="314285"/>
    <lineage>
        <taxon>Bacteria</taxon>
        <taxon>Pseudomonadati</taxon>
        <taxon>Pseudomonadota</taxon>
        <taxon>Gammaproteobacteria</taxon>
        <taxon>Cellvibrionales</taxon>
        <taxon>Halieaceae</taxon>
        <taxon>Congregibacter</taxon>
    </lineage>
</organism>
<dbReference type="Proteomes" id="UP000019205">
    <property type="component" value="Chromosome"/>
</dbReference>
<dbReference type="STRING" id="314285.KT71_02482"/>
<dbReference type="HOGENOM" id="CLU_045097_0_0_6"/>